<evidence type="ECO:0000313" key="2">
    <source>
        <dbReference type="Proteomes" id="UP000664781"/>
    </source>
</evidence>
<gene>
    <name evidence="1" type="ORF">J1792_33205</name>
</gene>
<dbReference type="AlphaFoldDB" id="A0A939FWU1"/>
<organism evidence="1 2">
    <name type="scientific">Streptomyces triculaminicus</name>
    <dbReference type="NCBI Taxonomy" id="2816232"/>
    <lineage>
        <taxon>Bacteria</taxon>
        <taxon>Bacillati</taxon>
        <taxon>Actinomycetota</taxon>
        <taxon>Actinomycetes</taxon>
        <taxon>Kitasatosporales</taxon>
        <taxon>Streptomycetaceae</taxon>
        <taxon>Streptomyces</taxon>
    </lineage>
</organism>
<protein>
    <submittedName>
        <fullName evidence="1">Uncharacterized protein</fullName>
    </submittedName>
</protein>
<comment type="caution">
    <text evidence="1">The sequence shown here is derived from an EMBL/GenBank/DDBJ whole genome shotgun (WGS) entry which is preliminary data.</text>
</comment>
<name>A0A939FWU1_9ACTN</name>
<dbReference type="RefSeq" id="WP_179198952.1">
    <property type="nucleotide sequence ID" value="NZ_JAFMOF010000008.1"/>
</dbReference>
<sequence>MANLGQDTLDGDPMTTYRDAVAECRAAFRAAGALNPKDAGQKSVCN</sequence>
<evidence type="ECO:0000313" key="1">
    <source>
        <dbReference type="EMBL" id="MBO0657397.1"/>
    </source>
</evidence>
<dbReference type="Proteomes" id="UP000664781">
    <property type="component" value="Unassembled WGS sequence"/>
</dbReference>
<accession>A0A939FWU1</accession>
<proteinExistence type="predicted"/>
<reference evidence="1" key="1">
    <citation type="submission" date="2021-03" db="EMBL/GenBank/DDBJ databases">
        <title>Streptomyces strains.</title>
        <authorList>
            <person name="Lund M.B."/>
            <person name="Toerring T."/>
        </authorList>
    </citation>
    <scope>NUCLEOTIDE SEQUENCE</scope>
    <source>
        <strain evidence="1">JCM 4242</strain>
    </source>
</reference>
<keyword evidence="2" id="KW-1185">Reference proteome</keyword>
<dbReference type="EMBL" id="JAFMOF010000008">
    <property type="protein sequence ID" value="MBO0657397.1"/>
    <property type="molecule type" value="Genomic_DNA"/>
</dbReference>